<feature type="signal peptide" evidence="1">
    <location>
        <begin position="1"/>
        <end position="21"/>
    </location>
</feature>
<dbReference type="AlphaFoldDB" id="A0AAP7DDU6"/>
<dbReference type="RefSeq" id="WP_157622075.1">
    <property type="nucleotide sequence ID" value="NZ_CP156658.1"/>
</dbReference>
<feature type="chain" id="PRO_5043001629" description="Lipoprotein" evidence="1">
    <location>
        <begin position="22"/>
        <end position="161"/>
    </location>
</feature>
<proteinExistence type="predicted"/>
<dbReference type="EMBL" id="VTXP01000008">
    <property type="protein sequence ID" value="NOJ24264.1"/>
    <property type="molecule type" value="Genomic_DNA"/>
</dbReference>
<name>A0AAP7DDU6_9VIBR</name>
<evidence type="ECO:0008006" key="4">
    <source>
        <dbReference type="Google" id="ProtNLM"/>
    </source>
</evidence>
<dbReference type="PROSITE" id="PS51257">
    <property type="entry name" value="PROKAR_LIPOPROTEIN"/>
    <property type="match status" value="1"/>
</dbReference>
<evidence type="ECO:0000313" key="3">
    <source>
        <dbReference type="Proteomes" id="UP000576645"/>
    </source>
</evidence>
<sequence>MRQYLMCLMGLLVLASGCAQTVPPRYGPDLTLSPVTDAITVSPTENSFADQVAADFIALHWSTISTQGADLIWHTQKGKEWVKSIQRALLAQGVDAGLIHLSQASASKSGADFTFSSTSYMISAKQCEKDDVYNLGENEHGCTLETLRWSSMVNPQKMIGD</sequence>
<evidence type="ECO:0000256" key="1">
    <source>
        <dbReference type="SAM" id="SignalP"/>
    </source>
</evidence>
<accession>A0AAP7DDU6</accession>
<organism evidence="2 3">
    <name type="scientific">Vibrio coralliilyticus</name>
    <dbReference type="NCBI Taxonomy" id="190893"/>
    <lineage>
        <taxon>Bacteria</taxon>
        <taxon>Pseudomonadati</taxon>
        <taxon>Pseudomonadota</taxon>
        <taxon>Gammaproteobacteria</taxon>
        <taxon>Vibrionales</taxon>
        <taxon>Vibrionaceae</taxon>
        <taxon>Vibrio</taxon>
    </lineage>
</organism>
<protein>
    <recommendedName>
        <fullName evidence="4">Lipoprotein</fullName>
    </recommendedName>
</protein>
<evidence type="ECO:0000313" key="2">
    <source>
        <dbReference type="EMBL" id="NOJ24264.1"/>
    </source>
</evidence>
<keyword evidence="1" id="KW-0732">Signal</keyword>
<reference evidence="2 3" key="1">
    <citation type="submission" date="2019-09" db="EMBL/GenBank/DDBJ databases">
        <title>Draft genome sequencing and comparative genomics of hatchery-associated Vibrios.</title>
        <authorList>
            <person name="Kehlet-Delgado H."/>
            <person name="Mueller R.S."/>
        </authorList>
    </citation>
    <scope>NUCLEOTIDE SEQUENCE [LARGE SCALE GENOMIC DNA]</scope>
    <source>
        <strain evidence="2 3">09-121-3</strain>
    </source>
</reference>
<gene>
    <name evidence="2" type="ORF">F0238_16140</name>
</gene>
<comment type="caution">
    <text evidence="2">The sequence shown here is derived from an EMBL/GenBank/DDBJ whole genome shotgun (WGS) entry which is preliminary data.</text>
</comment>
<dbReference type="Proteomes" id="UP000576645">
    <property type="component" value="Unassembled WGS sequence"/>
</dbReference>